<sequence>MYAEFFGLQSDPFSIAPDPRYLFMSERHREALAHLLYGVRGGGGFVLLSGEIGAGKTTICRCFLEQVPDNCNVAYIFNPRLTVADLLKSICREFRIEVKHEGLGPATVHDHLDPLNEFLLASHARGERNLLIIDEAQNLTPHVLEQLRLLTNLETSERKLLQIILIGQPELRGIVARPELEQLAQRVIARFHLDALDAAETRQYIQHRLQVAGLKGPLPFSPAAIERIHELSRGVPRRINLLCDRALLGAYANGQNRVERPVVDKAAGEVFESAGSPPPPRRARPMGAARPAGLGTAGLGALAGAVVGALVAAAVLWFWLQRSGTPAAAGPATPVAAPVAAAAVAPAVTDHPATSPTAPPDPATTRDPAPTPGWPAGDALLANEAEAWRELAPLWGAALADGGDPCEHALAGGLQCYRTTRMTVHGLRQLDRPGILNLRLPGGDSGRLLLTALGEDSAVLARGERRWRVPLTELAEAWRGDYATLWRLPPGHTGRLADGRDGPAGRWLGERIAALQASGRVPASGQDLAARLLAFQRAQGIDAGGPAGPVTFMQINLASGVDEPRLLPRS</sequence>
<evidence type="ECO:0000313" key="5">
    <source>
        <dbReference type="Proteomes" id="UP000261931"/>
    </source>
</evidence>
<dbReference type="SUPFAM" id="SSF52540">
    <property type="entry name" value="P-loop containing nucleoside triphosphate hydrolases"/>
    <property type="match status" value="1"/>
</dbReference>
<evidence type="ECO:0000259" key="3">
    <source>
        <dbReference type="SMART" id="SM00382"/>
    </source>
</evidence>
<dbReference type="Gene3D" id="3.90.70.10">
    <property type="entry name" value="Cysteine proteinases"/>
    <property type="match status" value="1"/>
</dbReference>
<dbReference type="Pfam" id="PF13401">
    <property type="entry name" value="AAA_22"/>
    <property type="match status" value="1"/>
</dbReference>
<dbReference type="SMART" id="SM00382">
    <property type="entry name" value="AAA"/>
    <property type="match status" value="1"/>
</dbReference>
<evidence type="ECO:0000256" key="2">
    <source>
        <dbReference type="SAM" id="Phobius"/>
    </source>
</evidence>
<keyword evidence="5" id="KW-1185">Reference proteome</keyword>
<feature type="transmembrane region" description="Helical" evidence="2">
    <location>
        <begin position="292"/>
        <end position="320"/>
    </location>
</feature>
<dbReference type="EMBL" id="QVLS01000001">
    <property type="protein sequence ID" value="RFP82468.1"/>
    <property type="molecule type" value="Genomic_DNA"/>
</dbReference>
<dbReference type="RefSeq" id="WP_116957159.1">
    <property type="nucleotide sequence ID" value="NZ_QVLS01000001.1"/>
</dbReference>
<dbReference type="Proteomes" id="UP000261931">
    <property type="component" value="Unassembled WGS sequence"/>
</dbReference>
<organism evidence="4 5">
    <name type="scientific">Hydrogenophaga borbori</name>
    <dbReference type="NCBI Taxonomy" id="2294117"/>
    <lineage>
        <taxon>Bacteria</taxon>
        <taxon>Pseudomonadati</taxon>
        <taxon>Pseudomonadota</taxon>
        <taxon>Betaproteobacteria</taxon>
        <taxon>Burkholderiales</taxon>
        <taxon>Comamonadaceae</taxon>
        <taxon>Hydrogenophaga</taxon>
    </lineage>
</organism>
<name>A0A372EPB9_9BURK</name>
<protein>
    <submittedName>
        <fullName evidence="4">Peptidoglycan-binding protein</fullName>
    </submittedName>
</protein>
<keyword evidence="2" id="KW-0472">Membrane</keyword>
<keyword evidence="2" id="KW-1133">Transmembrane helix</keyword>
<dbReference type="InterPro" id="IPR049945">
    <property type="entry name" value="AAA_22"/>
</dbReference>
<dbReference type="InterPro" id="IPR003593">
    <property type="entry name" value="AAA+_ATPase"/>
</dbReference>
<reference evidence="4 5" key="1">
    <citation type="submission" date="2018-08" db="EMBL/GenBank/DDBJ databases">
        <title>Hydrogenophaga sp. LA-38 isolated from sludge.</title>
        <authorList>
            <person name="Im W.-T."/>
        </authorList>
    </citation>
    <scope>NUCLEOTIDE SEQUENCE [LARGE SCALE GENOMIC DNA]</scope>
    <source>
        <strain evidence="4 5">LA-38</strain>
    </source>
</reference>
<dbReference type="AlphaFoldDB" id="A0A372EPB9"/>
<accession>A0A372EPB9</accession>
<keyword evidence="2" id="KW-0812">Transmembrane</keyword>
<gene>
    <name evidence="4" type="ORF">DY262_01130</name>
</gene>
<feature type="domain" description="AAA+ ATPase" evidence="3">
    <location>
        <begin position="42"/>
        <end position="190"/>
    </location>
</feature>
<dbReference type="PANTHER" id="PTHR35894:SF1">
    <property type="entry name" value="PHOSPHORIBULOKINASE _ URIDINE KINASE FAMILY"/>
    <property type="match status" value="1"/>
</dbReference>
<dbReference type="Gene3D" id="3.40.50.300">
    <property type="entry name" value="P-loop containing nucleotide triphosphate hydrolases"/>
    <property type="match status" value="1"/>
</dbReference>
<feature type="region of interest" description="Disordered" evidence="1">
    <location>
        <begin position="348"/>
        <end position="374"/>
    </location>
</feature>
<evidence type="ECO:0000313" key="4">
    <source>
        <dbReference type="EMBL" id="RFP82468.1"/>
    </source>
</evidence>
<proteinExistence type="predicted"/>
<dbReference type="InterPro" id="IPR027417">
    <property type="entry name" value="P-loop_NTPase"/>
</dbReference>
<dbReference type="PANTHER" id="PTHR35894">
    <property type="entry name" value="GENERAL SECRETION PATHWAY PROTEIN A-RELATED"/>
    <property type="match status" value="1"/>
</dbReference>
<dbReference type="GO" id="GO:0016887">
    <property type="term" value="F:ATP hydrolysis activity"/>
    <property type="evidence" value="ECO:0007669"/>
    <property type="project" value="InterPro"/>
</dbReference>
<dbReference type="InterPro" id="IPR052026">
    <property type="entry name" value="ExeA_AAA_ATPase_DNA-bind"/>
</dbReference>
<comment type="caution">
    <text evidence="4">The sequence shown here is derived from an EMBL/GenBank/DDBJ whole genome shotgun (WGS) entry which is preliminary data.</text>
</comment>
<evidence type="ECO:0000256" key="1">
    <source>
        <dbReference type="SAM" id="MobiDB-lite"/>
    </source>
</evidence>